<dbReference type="PANTHER" id="PTHR34773">
    <property type="entry name" value="FLAGELLAR SECRETION CHAPERONE FLIS"/>
    <property type="match status" value="1"/>
</dbReference>
<keyword evidence="5" id="KW-0143">Chaperone</keyword>
<dbReference type="AlphaFoldDB" id="A0A1H4B8U9"/>
<gene>
    <name evidence="7" type="ORF">SAMN04488051_103235</name>
</gene>
<keyword evidence="3 6" id="KW-0963">Cytoplasm</keyword>
<dbReference type="Pfam" id="PF02561">
    <property type="entry name" value="FliS"/>
    <property type="match status" value="1"/>
</dbReference>
<evidence type="ECO:0000313" key="8">
    <source>
        <dbReference type="Proteomes" id="UP000198773"/>
    </source>
</evidence>
<keyword evidence="7" id="KW-0966">Cell projection</keyword>
<dbReference type="RefSeq" id="WP_091341493.1">
    <property type="nucleotide sequence ID" value="NZ_FNRM01000003.1"/>
</dbReference>
<evidence type="ECO:0000256" key="2">
    <source>
        <dbReference type="ARBA" id="ARBA00008787"/>
    </source>
</evidence>
<evidence type="ECO:0000256" key="1">
    <source>
        <dbReference type="ARBA" id="ARBA00004514"/>
    </source>
</evidence>
<dbReference type="OrthoDB" id="9792010at2"/>
<dbReference type="PANTHER" id="PTHR34773:SF1">
    <property type="entry name" value="FLAGELLAR SECRETION CHAPERONE FLIS"/>
    <property type="match status" value="1"/>
</dbReference>
<dbReference type="SUPFAM" id="SSF101116">
    <property type="entry name" value="Flagellar export chaperone FliS"/>
    <property type="match status" value="1"/>
</dbReference>
<dbReference type="InterPro" id="IPR003713">
    <property type="entry name" value="FliS"/>
</dbReference>
<dbReference type="GO" id="GO:0071973">
    <property type="term" value="P:bacterial-type flagellum-dependent cell motility"/>
    <property type="evidence" value="ECO:0007669"/>
    <property type="project" value="TreeGrafter"/>
</dbReference>
<evidence type="ECO:0000256" key="5">
    <source>
        <dbReference type="ARBA" id="ARBA00023186"/>
    </source>
</evidence>
<evidence type="ECO:0000256" key="4">
    <source>
        <dbReference type="ARBA" id="ARBA00022795"/>
    </source>
</evidence>
<keyword evidence="8" id="KW-1185">Reference proteome</keyword>
<keyword evidence="4 6" id="KW-1005">Bacterial flagellum biogenesis</keyword>
<evidence type="ECO:0000256" key="3">
    <source>
        <dbReference type="ARBA" id="ARBA00022490"/>
    </source>
</evidence>
<dbReference type="CDD" id="cd16098">
    <property type="entry name" value="FliS"/>
    <property type="match status" value="1"/>
</dbReference>
<sequence length="145" mass="15818">MSYGIKAYKSVGVKDDLAVADPHRVIQLLMQGALENMAKAKGSMERKDYAGKSAAVSKAMTIISALQGSLDMEAGGEISDNLWALYDFMVNHLMLASRSNSPSKVDEVMELMLSIKGAWDQIPVSEREKGYQMQVARQSHSASGF</sequence>
<keyword evidence="7" id="KW-0282">Flagellum</keyword>
<proteinExistence type="inferred from homology"/>
<dbReference type="PIRSF" id="PIRSF039090">
    <property type="entry name" value="Flis"/>
    <property type="match status" value="1"/>
</dbReference>
<dbReference type="NCBIfam" id="TIGR00208">
    <property type="entry name" value="fliS"/>
    <property type="match status" value="1"/>
</dbReference>
<name>A0A1H4B8U9_ALKAM</name>
<accession>A0A1H4B8U9</accession>
<dbReference type="GO" id="GO:0044780">
    <property type="term" value="P:bacterial-type flagellum assembly"/>
    <property type="evidence" value="ECO:0007669"/>
    <property type="project" value="InterPro"/>
</dbReference>
<dbReference type="Gene3D" id="1.20.120.340">
    <property type="entry name" value="Flagellar protein FliS"/>
    <property type="match status" value="1"/>
</dbReference>
<reference evidence="7 8" key="1">
    <citation type="submission" date="2016-10" db="EMBL/GenBank/DDBJ databases">
        <authorList>
            <person name="de Groot N.N."/>
        </authorList>
    </citation>
    <scope>NUCLEOTIDE SEQUENCE [LARGE SCALE GENOMIC DNA]</scope>
    <source>
        <strain evidence="7 8">CGMCC 1.3430</strain>
    </source>
</reference>
<organism evidence="7 8">
    <name type="scientific">Alkalimonas amylolytica</name>
    <dbReference type="NCBI Taxonomy" id="152573"/>
    <lineage>
        <taxon>Bacteria</taxon>
        <taxon>Pseudomonadati</taxon>
        <taxon>Pseudomonadota</taxon>
        <taxon>Gammaproteobacteria</taxon>
        <taxon>Alkalimonas</taxon>
    </lineage>
</organism>
<dbReference type="GO" id="GO:0005829">
    <property type="term" value="C:cytosol"/>
    <property type="evidence" value="ECO:0007669"/>
    <property type="project" value="UniProtKB-SubCell"/>
</dbReference>
<dbReference type="STRING" id="152573.SAMN04488051_103235"/>
<dbReference type="InterPro" id="IPR036584">
    <property type="entry name" value="FliS_sf"/>
</dbReference>
<comment type="similarity">
    <text evidence="2 6">Belongs to the FliS family.</text>
</comment>
<evidence type="ECO:0000313" key="7">
    <source>
        <dbReference type="EMBL" id="SEA44593.1"/>
    </source>
</evidence>
<evidence type="ECO:0000256" key="6">
    <source>
        <dbReference type="PIRNR" id="PIRNR039090"/>
    </source>
</evidence>
<comment type="subcellular location">
    <subcellularLocation>
        <location evidence="1 6">Cytoplasm</location>
        <location evidence="1 6">Cytosol</location>
    </subcellularLocation>
</comment>
<keyword evidence="7" id="KW-0969">Cilium</keyword>
<dbReference type="EMBL" id="FNRM01000003">
    <property type="protein sequence ID" value="SEA44593.1"/>
    <property type="molecule type" value="Genomic_DNA"/>
</dbReference>
<protein>
    <recommendedName>
        <fullName evidence="6">Flagellar secretion chaperone FliS</fullName>
    </recommendedName>
</protein>
<dbReference type="Proteomes" id="UP000198773">
    <property type="component" value="Unassembled WGS sequence"/>
</dbReference>